<sequence>MKFNNISDMFQTQVDRFGNKKYILFQDKTYTYSQANKLINQITAKLLDIGLKTGERVGILLENSPEFILSFFAVMKAGGIAVPINTFFKEEEIAYILNDCEARFLFSSSQFAGEIKNMQKLVQSLDNILTFEDFELENGEKTLNIYNELSNMDDSDFPANQSLDDTAILIYTSGTTGYPKGAILSHKNLLSNVDGCARAFKIARKDRFLLFLPMFHSYAFTTCVMLPTYCGCSIIILSSVLELRKKSFKNILIFKRPTFFLGVPQVYSALTKSKMPQWFIKFIYPVKIHVSGGAPLPEETLNNFVEKFKKPIIEGYGLSEASPVVSVNRLDWQKPYSVGRPLPDVEVKVVDEEEEEVPVGEVGELIVKGPNVMKGYWKMQEATYNTIRNGWLFTGDMAKVDEDGFIYIVDRKKDLIIVKGINVYPRQIEELLYAFENVEAAAVIGIKDKVSGEVPIAYVMPKEGETIDTHEIREYLKKHLANFKLPRHIYVKDELPMTATGKVLKRKLKEQIKDSVKH</sequence>
<keyword evidence="4 12" id="KW-0436">Ligase</keyword>
<dbReference type="Gene3D" id="3.40.50.12780">
    <property type="entry name" value="N-terminal domain of ligase-like"/>
    <property type="match status" value="1"/>
</dbReference>
<dbReference type="Pfam" id="PF00501">
    <property type="entry name" value="AMP-binding"/>
    <property type="match status" value="1"/>
</dbReference>
<feature type="domain" description="AMP-dependent synthetase/ligase" evidence="10">
    <location>
        <begin position="10"/>
        <end position="377"/>
    </location>
</feature>
<comment type="caution">
    <text evidence="12">The sequence shown here is derived from an EMBL/GenBank/DDBJ whole genome shotgun (WGS) entry which is preliminary data.</text>
</comment>
<dbReference type="Pfam" id="PF13193">
    <property type="entry name" value="AMP-binding_C"/>
    <property type="match status" value="1"/>
</dbReference>
<dbReference type="GO" id="GO:0004467">
    <property type="term" value="F:long-chain fatty acid-CoA ligase activity"/>
    <property type="evidence" value="ECO:0007669"/>
    <property type="project" value="UniProtKB-EC"/>
</dbReference>
<dbReference type="InterPro" id="IPR050237">
    <property type="entry name" value="ATP-dep_AMP-bd_enzyme"/>
</dbReference>
<gene>
    <name evidence="12" type="ORF">DHM44_08810</name>
</gene>
<dbReference type="GO" id="GO:0016020">
    <property type="term" value="C:membrane"/>
    <property type="evidence" value="ECO:0007669"/>
    <property type="project" value="UniProtKB-SubCell"/>
</dbReference>
<feature type="transmembrane region" description="Helical" evidence="9">
    <location>
        <begin position="208"/>
        <end position="229"/>
    </location>
</feature>
<dbReference type="InterPro" id="IPR025110">
    <property type="entry name" value="AMP-bd_C"/>
</dbReference>
<evidence type="ECO:0000313" key="13">
    <source>
        <dbReference type="Proteomes" id="UP000262325"/>
    </source>
</evidence>
<evidence type="ECO:0000256" key="2">
    <source>
        <dbReference type="ARBA" id="ARBA00005005"/>
    </source>
</evidence>
<dbReference type="NCBIfam" id="NF004837">
    <property type="entry name" value="PRK06187.1"/>
    <property type="match status" value="1"/>
</dbReference>
<keyword evidence="9" id="KW-0812">Transmembrane</keyword>
<evidence type="ECO:0000256" key="3">
    <source>
        <dbReference type="ARBA" id="ARBA00006432"/>
    </source>
</evidence>
<dbReference type="PANTHER" id="PTHR43767:SF8">
    <property type="entry name" value="LONG-CHAIN-FATTY-ACID--COA LIGASE"/>
    <property type="match status" value="1"/>
</dbReference>
<dbReference type="PROSITE" id="PS00455">
    <property type="entry name" value="AMP_BINDING"/>
    <property type="match status" value="1"/>
</dbReference>
<dbReference type="InterPro" id="IPR000873">
    <property type="entry name" value="AMP-dep_synth/lig_dom"/>
</dbReference>
<dbReference type="EMBL" id="DPPF01000183">
    <property type="protein sequence ID" value="HCW93768.1"/>
    <property type="molecule type" value="Genomic_DNA"/>
</dbReference>
<evidence type="ECO:0000256" key="9">
    <source>
        <dbReference type="SAM" id="Phobius"/>
    </source>
</evidence>
<dbReference type="FunFam" id="3.30.300.30:FF:000008">
    <property type="entry name" value="2,3-dihydroxybenzoate-AMP ligase"/>
    <property type="match status" value="1"/>
</dbReference>
<evidence type="ECO:0000256" key="4">
    <source>
        <dbReference type="ARBA" id="ARBA00022598"/>
    </source>
</evidence>
<comment type="similarity">
    <text evidence="3">Belongs to the ATP-dependent AMP-binding enzyme family.</text>
</comment>
<evidence type="ECO:0000256" key="7">
    <source>
        <dbReference type="ARBA" id="ARBA00039545"/>
    </source>
</evidence>
<dbReference type="Proteomes" id="UP000262325">
    <property type="component" value="Unassembled WGS sequence"/>
</dbReference>
<evidence type="ECO:0000256" key="5">
    <source>
        <dbReference type="ARBA" id="ARBA00023136"/>
    </source>
</evidence>
<protein>
    <recommendedName>
        <fullName evidence="7">Long-chain-fatty-acid--CoA ligase</fullName>
        <ecNumber evidence="6">6.2.1.3</ecNumber>
    </recommendedName>
    <alternativeName>
        <fullName evidence="8">Long-chain acyl-CoA synthetase</fullName>
    </alternativeName>
</protein>
<dbReference type="Gene3D" id="3.30.300.30">
    <property type="match status" value="1"/>
</dbReference>
<dbReference type="PANTHER" id="PTHR43767">
    <property type="entry name" value="LONG-CHAIN-FATTY-ACID--COA LIGASE"/>
    <property type="match status" value="1"/>
</dbReference>
<dbReference type="InterPro" id="IPR045851">
    <property type="entry name" value="AMP-bd_C_sf"/>
</dbReference>
<keyword evidence="9" id="KW-1133">Transmembrane helix</keyword>
<proteinExistence type="inferred from homology"/>
<name>A0A3D5QDG3_FLESI</name>
<keyword evidence="5 9" id="KW-0472">Membrane</keyword>
<dbReference type="SUPFAM" id="SSF56801">
    <property type="entry name" value="Acetyl-CoA synthetase-like"/>
    <property type="match status" value="1"/>
</dbReference>
<evidence type="ECO:0000256" key="1">
    <source>
        <dbReference type="ARBA" id="ARBA00004170"/>
    </source>
</evidence>
<dbReference type="AlphaFoldDB" id="A0A3D5QDG3"/>
<comment type="subcellular location">
    <subcellularLocation>
        <location evidence="1">Membrane</location>
        <topology evidence="1">Peripheral membrane protein</topology>
    </subcellularLocation>
</comment>
<evidence type="ECO:0000256" key="6">
    <source>
        <dbReference type="ARBA" id="ARBA00026121"/>
    </source>
</evidence>
<dbReference type="InterPro" id="IPR020845">
    <property type="entry name" value="AMP-binding_CS"/>
</dbReference>
<accession>A0A3D5QDG3</accession>
<dbReference type="InterPro" id="IPR042099">
    <property type="entry name" value="ANL_N_sf"/>
</dbReference>
<reference evidence="12 13" key="1">
    <citation type="journal article" date="2018" name="Nat. Biotechnol.">
        <title>A standardized bacterial taxonomy based on genome phylogeny substantially revises the tree of life.</title>
        <authorList>
            <person name="Parks D.H."/>
            <person name="Chuvochina M."/>
            <person name="Waite D.W."/>
            <person name="Rinke C."/>
            <person name="Skarshewski A."/>
            <person name="Chaumeil P.A."/>
            <person name="Hugenholtz P."/>
        </authorList>
    </citation>
    <scope>NUCLEOTIDE SEQUENCE [LARGE SCALE GENOMIC DNA]</scope>
    <source>
        <strain evidence="12">UBA8672</strain>
    </source>
</reference>
<evidence type="ECO:0000259" key="10">
    <source>
        <dbReference type="Pfam" id="PF00501"/>
    </source>
</evidence>
<comment type="pathway">
    <text evidence="2">Lipid metabolism; fatty acid beta-oxidation.</text>
</comment>
<evidence type="ECO:0000313" key="12">
    <source>
        <dbReference type="EMBL" id="HCW93768.1"/>
    </source>
</evidence>
<evidence type="ECO:0000256" key="8">
    <source>
        <dbReference type="ARBA" id="ARBA00042773"/>
    </source>
</evidence>
<evidence type="ECO:0000259" key="11">
    <source>
        <dbReference type="Pfam" id="PF13193"/>
    </source>
</evidence>
<dbReference type="EC" id="6.2.1.3" evidence="6"/>
<feature type="domain" description="AMP-binding enzyme C-terminal" evidence="11">
    <location>
        <begin position="427"/>
        <end position="502"/>
    </location>
</feature>
<organism evidence="12 13">
    <name type="scientific">Flexistipes sinusarabici</name>
    <dbReference type="NCBI Taxonomy" id="2352"/>
    <lineage>
        <taxon>Bacteria</taxon>
        <taxon>Pseudomonadati</taxon>
        <taxon>Deferribacterota</taxon>
        <taxon>Deferribacteres</taxon>
        <taxon>Deferribacterales</taxon>
        <taxon>Flexistipitaceae</taxon>
        <taxon>Flexistipes</taxon>
    </lineage>
</organism>